<evidence type="ECO:0000313" key="2">
    <source>
        <dbReference type="Proteomes" id="UP000276133"/>
    </source>
</evidence>
<proteinExistence type="predicted"/>
<name>A0A3M7SZP1_BRAPC</name>
<accession>A0A3M7SZP1</accession>
<keyword evidence="2" id="KW-1185">Reference proteome</keyword>
<organism evidence="1 2">
    <name type="scientific">Brachionus plicatilis</name>
    <name type="common">Marine rotifer</name>
    <name type="synonym">Brachionus muelleri</name>
    <dbReference type="NCBI Taxonomy" id="10195"/>
    <lineage>
        <taxon>Eukaryota</taxon>
        <taxon>Metazoa</taxon>
        <taxon>Spiralia</taxon>
        <taxon>Gnathifera</taxon>
        <taxon>Rotifera</taxon>
        <taxon>Eurotatoria</taxon>
        <taxon>Monogononta</taxon>
        <taxon>Pseudotrocha</taxon>
        <taxon>Ploima</taxon>
        <taxon>Brachionidae</taxon>
        <taxon>Brachionus</taxon>
    </lineage>
</organism>
<comment type="caution">
    <text evidence="1">The sequence shown here is derived from an EMBL/GenBank/DDBJ whole genome shotgun (WGS) entry which is preliminary data.</text>
</comment>
<evidence type="ECO:0000313" key="1">
    <source>
        <dbReference type="EMBL" id="RNA41273.1"/>
    </source>
</evidence>
<gene>
    <name evidence="1" type="ORF">BpHYR1_001699</name>
</gene>
<sequence length="77" mass="8894">MSADFQVTIDRSIFHRSDPLKPLFGMRVLLAKPPHSFNHDALIAYIDLDITNCKDCEGIDDGRHLIGKRAFRQYYKT</sequence>
<dbReference type="AlphaFoldDB" id="A0A3M7SZP1"/>
<dbReference type="Proteomes" id="UP000276133">
    <property type="component" value="Unassembled WGS sequence"/>
</dbReference>
<dbReference type="EMBL" id="REGN01000526">
    <property type="protein sequence ID" value="RNA41273.1"/>
    <property type="molecule type" value="Genomic_DNA"/>
</dbReference>
<reference evidence="1 2" key="1">
    <citation type="journal article" date="2018" name="Sci. Rep.">
        <title>Genomic signatures of local adaptation to the degree of environmental predictability in rotifers.</title>
        <authorList>
            <person name="Franch-Gras L."/>
            <person name="Hahn C."/>
            <person name="Garcia-Roger E.M."/>
            <person name="Carmona M.J."/>
            <person name="Serra M."/>
            <person name="Gomez A."/>
        </authorList>
    </citation>
    <scope>NUCLEOTIDE SEQUENCE [LARGE SCALE GENOMIC DNA]</scope>
    <source>
        <strain evidence="1">HYR1</strain>
    </source>
</reference>
<protein>
    <submittedName>
        <fullName evidence="1">Uncharacterized protein</fullName>
    </submittedName>
</protein>